<evidence type="ECO:0000313" key="1">
    <source>
        <dbReference type="EMBL" id="KAJ9642130.1"/>
    </source>
</evidence>
<keyword evidence="2" id="KW-1185">Reference proteome</keyword>
<dbReference type="AlphaFoldDB" id="A0AA38YCI4"/>
<dbReference type="EMBL" id="JAPDRN010000010">
    <property type="protein sequence ID" value="KAJ9642130.1"/>
    <property type="molecule type" value="Genomic_DNA"/>
</dbReference>
<name>A0AA38YCI4_9EURO</name>
<protein>
    <submittedName>
        <fullName evidence="1">Uncharacterized protein</fullName>
    </submittedName>
</protein>
<accession>A0AA38YCI4</accession>
<gene>
    <name evidence="1" type="ORF">H2204_002499</name>
</gene>
<sequence length="82" mass="9443">MVAARLGEEENGPWLLIVDNVDDADLALGFMPWVELDVHDDALMKQLMDYLPLTLDAARRLLIKHEMRTWRIPSDRAHHPSP</sequence>
<organism evidence="1 2">
    <name type="scientific">Knufia peltigerae</name>
    <dbReference type="NCBI Taxonomy" id="1002370"/>
    <lineage>
        <taxon>Eukaryota</taxon>
        <taxon>Fungi</taxon>
        <taxon>Dikarya</taxon>
        <taxon>Ascomycota</taxon>
        <taxon>Pezizomycotina</taxon>
        <taxon>Eurotiomycetes</taxon>
        <taxon>Chaetothyriomycetidae</taxon>
        <taxon>Chaetothyriales</taxon>
        <taxon>Trichomeriaceae</taxon>
        <taxon>Knufia</taxon>
    </lineage>
</organism>
<comment type="caution">
    <text evidence="1">The sequence shown here is derived from an EMBL/GenBank/DDBJ whole genome shotgun (WGS) entry which is preliminary data.</text>
</comment>
<evidence type="ECO:0000313" key="2">
    <source>
        <dbReference type="Proteomes" id="UP001172681"/>
    </source>
</evidence>
<reference evidence="1" key="1">
    <citation type="submission" date="2022-10" db="EMBL/GenBank/DDBJ databases">
        <title>Culturing micro-colonial fungi from biological soil crusts in the Mojave desert and describing Neophaeococcomyces mojavensis, and introducing the new genera and species Taxawa tesnikishii.</title>
        <authorList>
            <person name="Kurbessoian T."/>
            <person name="Stajich J.E."/>
        </authorList>
    </citation>
    <scope>NUCLEOTIDE SEQUENCE</scope>
    <source>
        <strain evidence="1">TK_35</strain>
    </source>
</reference>
<proteinExistence type="predicted"/>
<dbReference type="Proteomes" id="UP001172681">
    <property type="component" value="Unassembled WGS sequence"/>
</dbReference>